<dbReference type="InterPro" id="IPR036291">
    <property type="entry name" value="NAD(P)-bd_dom_sf"/>
</dbReference>
<organism evidence="3 4">
    <name type="scientific">Arenimonas oryziterrae DSM 21050 = YC6267</name>
    <dbReference type="NCBI Taxonomy" id="1121015"/>
    <lineage>
        <taxon>Bacteria</taxon>
        <taxon>Pseudomonadati</taxon>
        <taxon>Pseudomonadota</taxon>
        <taxon>Gammaproteobacteria</taxon>
        <taxon>Lysobacterales</taxon>
        <taxon>Lysobacteraceae</taxon>
        <taxon>Arenimonas</taxon>
    </lineage>
</organism>
<dbReference type="Gene3D" id="3.40.50.720">
    <property type="entry name" value="NAD(P)-binding Rossmann-like Domain"/>
    <property type="match status" value="1"/>
</dbReference>
<name>A0A091AUL4_9GAMM</name>
<dbReference type="Pfam" id="PF00106">
    <property type="entry name" value="adh_short"/>
    <property type="match status" value="1"/>
</dbReference>
<proteinExistence type="inferred from homology"/>
<evidence type="ECO:0000256" key="2">
    <source>
        <dbReference type="ARBA" id="ARBA00023002"/>
    </source>
</evidence>
<dbReference type="RefSeq" id="WP_022969718.1">
    <property type="nucleotide sequence ID" value="NZ_ATVD01000003.1"/>
</dbReference>
<gene>
    <name evidence="3" type="ORF">N789_08265</name>
</gene>
<sequence length="295" mass="31344">MKGPVLVLDALNGIGRGLVQAVIDDGRPVIAVSRDRAGLAVLQAEYIDADFTAVRGSVDTERDSAALAETLRALHRPIAGMIISRCREQARGRMLDLPGEALKEKLDSDLLPQLAAARQLLPLLAASGRNGSYVVVGGPGSENPWAGYGHHSVCSAALSMLVRVLHDEARALSVRVQLLAVDTPARTVENEACACEQWPSAVAIGKQALALIDQTDPGQPVQAIVRYATPTTRTRRSPATANLSARALTQQATSAYLSPTHAEPLIDDPTSKDPQRYLDDTWALLKPLLSASAGK</sequence>
<dbReference type="STRING" id="1121015.GCA_000420545_02104"/>
<dbReference type="eggNOG" id="COG1028">
    <property type="taxonomic scope" value="Bacteria"/>
</dbReference>
<dbReference type="CDD" id="cd05233">
    <property type="entry name" value="SDR_c"/>
    <property type="match status" value="1"/>
</dbReference>
<protein>
    <recommendedName>
        <fullName evidence="5">Short-chain dehydrogenase</fullName>
    </recommendedName>
</protein>
<evidence type="ECO:0000313" key="3">
    <source>
        <dbReference type="EMBL" id="KFN43933.1"/>
    </source>
</evidence>
<dbReference type="AlphaFoldDB" id="A0A091AUL4"/>
<keyword evidence="4" id="KW-1185">Reference proteome</keyword>
<reference evidence="3 4" key="1">
    <citation type="submission" date="2013-09" db="EMBL/GenBank/DDBJ databases">
        <title>Genome sequencing of Arenimonas oryziterrae.</title>
        <authorList>
            <person name="Chen F."/>
            <person name="Wang G."/>
        </authorList>
    </citation>
    <scope>NUCLEOTIDE SEQUENCE [LARGE SCALE GENOMIC DNA]</scope>
    <source>
        <strain evidence="3 4">YC6267</strain>
    </source>
</reference>
<dbReference type="InterPro" id="IPR002347">
    <property type="entry name" value="SDR_fam"/>
</dbReference>
<dbReference type="GO" id="GO:0016491">
    <property type="term" value="F:oxidoreductase activity"/>
    <property type="evidence" value="ECO:0007669"/>
    <property type="project" value="UniProtKB-KW"/>
</dbReference>
<dbReference type="EMBL" id="AVCI01000004">
    <property type="protein sequence ID" value="KFN43933.1"/>
    <property type="molecule type" value="Genomic_DNA"/>
</dbReference>
<dbReference type="Proteomes" id="UP000029385">
    <property type="component" value="Unassembled WGS sequence"/>
</dbReference>
<dbReference type="PANTHER" id="PTHR43669:SF12">
    <property type="entry name" value="BLR5618 PROTEIN"/>
    <property type="match status" value="1"/>
</dbReference>
<comment type="caution">
    <text evidence="3">The sequence shown here is derived from an EMBL/GenBank/DDBJ whole genome shotgun (WGS) entry which is preliminary data.</text>
</comment>
<comment type="similarity">
    <text evidence="1">Belongs to the short-chain dehydrogenases/reductases (SDR) family.</text>
</comment>
<keyword evidence="2" id="KW-0560">Oxidoreductase</keyword>
<evidence type="ECO:0000256" key="1">
    <source>
        <dbReference type="ARBA" id="ARBA00006484"/>
    </source>
</evidence>
<evidence type="ECO:0008006" key="5">
    <source>
        <dbReference type="Google" id="ProtNLM"/>
    </source>
</evidence>
<dbReference type="PATRIC" id="fig|1121015.4.peg.1147"/>
<dbReference type="PANTHER" id="PTHR43669">
    <property type="entry name" value="5-KETO-D-GLUCONATE 5-REDUCTASE"/>
    <property type="match status" value="1"/>
</dbReference>
<evidence type="ECO:0000313" key="4">
    <source>
        <dbReference type="Proteomes" id="UP000029385"/>
    </source>
</evidence>
<dbReference type="SUPFAM" id="SSF51735">
    <property type="entry name" value="NAD(P)-binding Rossmann-fold domains"/>
    <property type="match status" value="1"/>
</dbReference>
<accession>A0A091AUL4</accession>